<feature type="transmembrane region" description="Helical" evidence="1">
    <location>
        <begin position="59"/>
        <end position="77"/>
    </location>
</feature>
<sequence length="161" mass="18177">MKHLFYSDVCIEEIKGKASIEARKKIGRLRMRTMLLLALLLAGGALLFTKGLYVEWAEMIVVVLASCMIAVIIHAAYGKRNGFSRILAAFSAFGLYWAFSLFDLTSDHYLYYLPQEGVFYDGRPLTLGEKMNEFVDDLFVWSWVAPLVSGSLSLLFARSKT</sequence>
<feature type="transmembrane region" description="Helical" evidence="1">
    <location>
        <begin position="138"/>
        <end position="157"/>
    </location>
</feature>
<dbReference type="RefSeq" id="WP_198828862.1">
    <property type="nucleotide sequence ID" value="NZ_CP066308.1"/>
</dbReference>
<evidence type="ECO:0000313" key="5">
    <source>
        <dbReference type="Proteomes" id="UP000677234"/>
    </source>
</evidence>
<keyword evidence="1" id="KW-0812">Transmembrane</keyword>
<evidence type="ECO:0000256" key="1">
    <source>
        <dbReference type="SAM" id="Phobius"/>
    </source>
</evidence>
<reference evidence="3" key="2">
    <citation type="submission" date="2021-04" db="EMBL/GenBank/DDBJ databases">
        <title>Brevibacillus composti FJAT-54423, complete genome.</title>
        <authorList>
            <person name="Tang R."/>
        </authorList>
    </citation>
    <scope>NUCLEOTIDE SEQUENCE</scope>
    <source>
        <strain evidence="3">FJAT-54424</strain>
    </source>
</reference>
<proteinExistence type="predicted"/>
<dbReference type="Proteomes" id="UP000677234">
    <property type="component" value="Chromosome"/>
</dbReference>
<protein>
    <submittedName>
        <fullName evidence="2">Uncharacterized protein</fullName>
    </submittedName>
</protein>
<name>A0A7T5EMH3_9BACL</name>
<dbReference type="KEGG" id="bcop:JD108_05255"/>
<feature type="transmembrane region" description="Helical" evidence="1">
    <location>
        <begin position="33"/>
        <end position="53"/>
    </location>
</feature>
<evidence type="ECO:0000313" key="4">
    <source>
        <dbReference type="Proteomes" id="UP000595847"/>
    </source>
</evidence>
<feature type="transmembrane region" description="Helical" evidence="1">
    <location>
        <begin position="84"/>
        <end position="102"/>
    </location>
</feature>
<dbReference type="AlphaFoldDB" id="A0A7T5EMH3"/>
<gene>
    <name evidence="2" type="ORF">JD108_05255</name>
    <name evidence="3" type="ORF">KDJ56_04935</name>
</gene>
<reference evidence="2 4" key="1">
    <citation type="submission" date="2020-12" db="EMBL/GenBank/DDBJ databases">
        <title>strain FJAT-54423T represents a novel species of the genus Brevibacillus.</title>
        <authorList>
            <person name="Tang R."/>
        </authorList>
    </citation>
    <scope>NUCLEOTIDE SEQUENCE [LARGE SCALE GENOMIC DNA]</scope>
    <source>
        <strain evidence="2 4">FJAT-54423</strain>
    </source>
</reference>
<keyword evidence="1" id="KW-0472">Membrane</keyword>
<organism evidence="2 4">
    <name type="scientific">Brevibacillus composti</name>
    <dbReference type="NCBI Taxonomy" id="2796470"/>
    <lineage>
        <taxon>Bacteria</taxon>
        <taxon>Bacillati</taxon>
        <taxon>Bacillota</taxon>
        <taxon>Bacilli</taxon>
        <taxon>Bacillales</taxon>
        <taxon>Paenibacillaceae</taxon>
        <taxon>Brevibacillus</taxon>
    </lineage>
</organism>
<dbReference type="EMBL" id="CP066308">
    <property type="protein sequence ID" value="QQE75333.1"/>
    <property type="molecule type" value="Genomic_DNA"/>
</dbReference>
<evidence type="ECO:0000313" key="2">
    <source>
        <dbReference type="EMBL" id="QQE75333.1"/>
    </source>
</evidence>
<dbReference type="EMBL" id="CP073708">
    <property type="protein sequence ID" value="QUO42359.1"/>
    <property type="molecule type" value="Genomic_DNA"/>
</dbReference>
<accession>A0A7T5EMH3</accession>
<evidence type="ECO:0000313" key="3">
    <source>
        <dbReference type="EMBL" id="QUO42359.1"/>
    </source>
</evidence>
<keyword evidence="5" id="KW-1185">Reference proteome</keyword>
<keyword evidence="1" id="KW-1133">Transmembrane helix</keyword>
<dbReference type="Proteomes" id="UP000595847">
    <property type="component" value="Chromosome"/>
</dbReference>